<keyword evidence="3" id="KW-1185">Reference proteome</keyword>
<sequence length="286" mass="32221">MPTIAVIGNCQAQAIEAIIAMHTDCKILGLPPVFEMSDADKDRTLDILGKVDVIFAQRVSADYNPPFLRAASLRSMFPNVLIWPNIYHAGYSPDIEYLYLGGIGKVVGPLGDYHMKTVRTAYLRGASVAECLSCYSVENFTSIFPNPIEASLAELRRREKDVDIKISDCIEEYGKGRKLFYTPNHPVNVLLFEMVRRMLRGIGLNFDNPPSHPYTLSKVNVPVYSAVRRHYGLDNLAEGSFVGIDRLDYTNSPDTSSTRVYEDLEDLVNVFYRFYDTVPGFRELQA</sequence>
<protein>
    <recommendedName>
        <fullName evidence="1">Polysaccharide biosynthesis enzyme WcbI domain-containing protein</fullName>
    </recommendedName>
</protein>
<reference evidence="2 3" key="1">
    <citation type="submission" date="2020-04" db="EMBL/GenBank/DDBJ databases">
        <title>Description of novel Gluconacetobacter.</title>
        <authorList>
            <person name="Sombolestani A."/>
        </authorList>
    </citation>
    <scope>NUCLEOTIDE SEQUENCE [LARGE SCALE GENOMIC DNA]</scope>
    <source>
        <strain evidence="2 3">LMG 27725</strain>
    </source>
</reference>
<dbReference type="AlphaFoldDB" id="A0A7W4JH65"/>
<dbReference type="Proteomes" id="UP000525623">
    <property type="component" value="Unassembled WGS sequence"/>
</dbReference>
<dbReference type="RefSeq" id="WP_182968934.1">
    <property type="nucleotide sequence ID" value="NZ_BAABGC010000018.1"/>
</dbReference>
<name>A0A7W4JH65_9PROT</name>
<proteinExistence type="predicted"/>
<comment type="caution">
    <text evidence="2">The sequence shown here is derived from an EMBL/GenBank/DDBJ whole genome shotgun (WGS) entry which is preliminary data.</text>
</comment>
<dbReference type="EMBL" id="JABEQL010000050">
    <property type="protein sequence ID" value="MBB2181210.1"/>
    <property type="molecule type" value="Genomic_DNA"/>
</dbReference>
<gene>
    <name evidence="2" type="ORF">HLH29_19025</name>
</gene>
<evidence type="ECO:0000313" key="2">
    <source>
        <dbReference type="EMBL" id="MBB2181210.1"/>
    </source>
</evidence>
<organism evidence="2 3">
    <name type="scientific">Gluconacetobacter tumulicola</name>
    <dbReference type="NCBI Taxonomy" id="1017177"/>
    <lineage>
        <taxon>Bacteria</taxon>
        <taxon>Pseudomonadati</taxon>
        <taxon>Pseudomonadota</taxon>
        <taxon>Alphaproteobacteria</taxon>
        <taxon>Acetobacterales</taxon>
        <taxon>Acetobacteraceae</taxon>
        <taxon>Gluconacetobacter</taxon>
    </lineage>
</organism>
<dbReference type="Pfam" id="PF18588">
    <property type="entry name" value="WcbI"/>
    <property type="match status" value="1"/>
</dbReference>
<evidence type="ECO:0000313" key="3">
    <source>
        <dbReference type="Proteomes" id="UP000525623"/>
    </source>
</evidence>
<accession>A0A7W4JH65</accession>
<feature type="domain" description="Polysaccharide biosynthesis enzyme WcbI" evidence="1">
    <location>
        <begin position="4"/>
        <end position="205"/>
    </location>
</feature>
<evidence type="ECO:0000259" key="1">
    <source>
        <dbReference type="Pfam" id="PF18588"/>
    </source>
</evidence>
<dbReference type="InterPro" id="IPR041307">
    <property type="entry name" value="WcbI"/>
</dbReference>
<dbReference type="Gene3D" id="3.40.50.12080">
    <property type="match status" value="2"/>
</dbReference>